<dbReference type="KEGG" id="led:BBK82_15545"/>
<keyword evidence="1" id="KW-1133">Transmembrane helix</keyword>
<sequence length="288" mass="32099">MQRFLDWLDEYLADVGFVGAAEVGFGILSVCGVFGLVFALESAESISVAAVLVGVAGLTTLVIAGRSSSRRRAEVDQKLLVRYCEVLSDQMQSSWRLIRWEQHTDINPQGDVRQVMSASGAVKSFKLSYYRIRVGAGWNQPKKYRNNVRVHVRGIELEGVPGAQAELTTVWLPSGRLEVLVHFPKPLSRGKRFNVVVVVDWPGKCRPLMKDGAPDDFRYVASRHLEELAYTVVLPPGTDATCGPLGFVPEEEPDYSLEERRGNGQLEVEFRALNVKPNRIIGMRLDLK</sequence>
<protein>
    <submittedName>
        <fullName evidence="2">Uncharacterized protein</fullName>
    </submittedName>
</protein>
<dbReference type="EMBL" id="CP016793">
    <property type="protein sequence ID" value="ANZ37266.1"/>
    <property type="molecule type" value="Genomic_DNA"/>
</dbReference>
<gene>
    <name evidence="2" type="ORF">BBK82_15545</name>
</gene>
<accession>A0A1B2HHT0</accession>
<feature type="transmembrane region" description="Helical" evidence="1">
    <location>
        <begin position="12"/>
        <end position="40"/>
    </location>
</feature>
<evidence type="ECO:0000256" key="1">
    <source>
        <dbReference type="SAM" id="Phobius"/>
    </source>
</evidence>
<evidence type="ECO:0000313" key="3">
    <source>
        <dbReference type="Proteomes" id="UP000093053"/>
    </source>
</evidence>
<dbReference type="OrthoDB" id="3676177at2"/>
<feature type="transmembrane region" description="Helical" evidence="1">
    <location>
        <begin position="46"/>
        <end position="64"/>
    </location>
</feature>
<dbReference type="Proteomes" id="UP000093053">
    <property type="component" value="Chromosome"/>
</dbReference>
<reference evidence="2 3" key="1">
    <citation type="submission" date="2016-07" db="EMBL/GenBank/DDBJ databases">
        <title>Complete genome sequence of the Lentzea guizhouensis DHS C013.</title>
        <authorList>
            <person name="Cao C."/>
        </authorList>
    </citation>
    <scope>NUCLEOTIDE SEQUENCE [LARGE SCALE GENOMIC DNA]</scope>
    <source>
        <strain evidence="2 3">DHS C013</strain>
    </source>
</reference>
<proteinExistence type="predicted"/>
<evidence type="ECO:0000313" key="2">
    <source>
        <dbReference type="EMBL" id="ANZ37266.1"/>
    </source>
</evidence>
<keyword evidence="1" id="KW-0472">Membrane</keyword>
<keyword evidence="1" id="KW-0812">Transmembrane</keyword>
<name>A0A1B2HHT0_9PSEU</name>
<organism evidence="2 3">
    <name type="scientific">Lentzea guizhouensis</name>
    <dbReference type="NCBI Taxonomy" id="1586287"/>
    <lineage>
        <taxon>Bacteria</taxon>
        <taxon>Bacillati</taxon>
        <taxon>Actinomycetota</taxon>
        <taxon>Actinomycetes</taxon>
        <taxon>Pseudonocardiales</taxon>
        <taxon>Pseudonocardiaceae</taxon>
        <taxon>Lentzea</taxon>
    </lineage>
</organism>
<dbReference type="AlphaFoldDB" id="A0A1B2HHT0"/>
<dbReference type="STRING" id="1586287.BBK82_15545"/>
<keyword evidence="3" id="KW-1185">Reference proteome</keyword>
<dbReference type="RefSeq" id="WP_065915660.1">
    <property type="nucleotide sequence ID" value="NZ_CP016793.1"/>
</dbReference>